<organism evidence="2 3">
    <name type="scientific">Psychroflexus halocasei</name>
    <dbReference type="NCBI Taxonomy" id="908615"/>
    <lineage>
        <taxon>Bacteria</taxon>
        <taxon>Pseudomonadati</taxon>
        <taxon>Bacteroidota</taxon>
        <taxon>Flavobacteriia</taxon>
        <taxon>Flavobacteriales</taxon>
        <taxon>Flavobacteriaceae</taxon>
        <taxon>Psychroflexus</taxon>
    </lineage>
</organism>
<reference evidence="2 3" key="1">
    <citation type="submission" date="2016-10" db="EMBL/GenBank/DDBJ databases">
        <authorList>
            <person name="de Groot N.N."/>
        </authorList>
    </citation>
    <scope>NUCLEOTIDE SEQUENCE [LARGE SCALE GENOMIC DNA]</scope>
    <source>
        <strain evidence="2 3">DSM 23581</strain>
    </source>
</reference>
<keyword evidence="1" id="KW-0472">Membrane</keyword>
<dbReference type="AlphaFoldDB" id="A0A1H4BUN5"/>
<protein>
    <submittedName>
        <fullName evidence="2">Uncharacterized protein</fullName>
    </submittedName>
</protein>
<evidence type="ECO:0000313" key="3">
    <source>
        <dbReference type="Proteomes" id="UP000198820"/>
    </source>
</evidence>
<name>A0A1H4BUN5_9FLAO</name>
<accession>A0A1H4BUN5</accession>
<proteinExistence type="predicted"/>
<keyword evidence="1" id="KW-1133">Transmembrane helix</keyword>
<evidence type="ECO:0000313" key="2">
    <source>
        <dbReference type="EMBL" id="SEA51838.1"/>
    </source>
</evidence>
<dbReference type="STRING" id="908615.SAMN05421540_106168"/>
<evidence type="ECO:0000256" key="1">
    <source>
        <dbReference type="SAM" id="Phobius"/>
    </source>
</evidence>
<dbReference type="Proteomes" id="UP000198820">
    <property type="component" value="Unassembled WGS sequence"/>
</dbReference>
<sequence>MKKNKNQNIVKGILLVVFILLIVAPSMAQIPLPGGGEEGPGDTPAPIDGLIGVAIAVGAVAGVRRLRKKEN</sequence>
<dbReference type="EMBL" id="FNQF01000006">
    <property type="protein sequence ID" value="SEA51838.1"/>
    <property type="molecule type" value="Genomic_DNA"/>
</dbReference>
<keyword evidence="1" id="KW-0812">Transmembrane</keyword>
<feature type="transmembrane region" description="Helical" evidence="1">
    <location>
        <begin position="44"/>
        <end position="63"/>
    </location>
</feature>
<gene>
    <name evidence="2" type="ORF">SAMN05421540_106168</name>
</gene>
<keyword evidence="3" id="KW-1185">Reference proteome</keyword>